<feature type="region of interest" description="Disordered" evidence="1">
    <location>
        <begin position="167"/>
        <end position="187"/>
    </location>
</feature>
<dbReference type="Proteomes" id="UP000076532">
    <property type="component" value="Unassembled WGS sequence"/>
</dbReference>
<keyword evidence="3" id="KW-1185">Reference proteome</keyword>
<feature type="compositionally biased region" description="Polar residues" evidence="1">
    <location>
        <begin position="177"/>
        <end position="187"/>
    </location>
</feature>
<dbReference type="EMBL" id="KV417501">
    <property type="protein sequence ID" value="KZP28857.1"/>
    <property type="molecule type" value="Genomic_DNA"/>
</dbReference>
<accession>A0A166S062</accession>
<protein>
    <submittedName>
        <fullName evidence="2">Uncharacterized protein</fullName>
    </submittedName>
</protein>
<name>A0A166S062_9AGAM</name>
<sequence length="206" mass="22911">MLYNGDESSETSASGSATWRGWRKYRQNQDKETVVEVTAVVYSFYYTPNVPMSFKLPHSEINSLLVLCQAFKLRRTRPVAETRRTLHVKLSVGVELVSVDGTQCCDGWFCGSCQADLQELDNFSYAVLERLECGAAKYASSTAYTSSVTIRLAHCGPRVITSRVAKEKKPEGRTASIWRSPSGGSVSMQRPVTAVEVTLRELLVQK</sequence>
<dbReference type="AlphaFoldDB" id="A0A166S062"/>
<reference evidence="2 3" key="1">
    <citation type="journal article" date="2016" name="Mol. Biol. Evol.">
        <title>Comparative Genomics of Early-Diverging Mushroom-Forming Fungi Provides Insights into the Origins of Lignocellulose Decay Capabilities.</title>
        <authorList>
            <person name="Nagy L.G."/>
            <person name="Riley R."/>
            <person name="Tritt A."/>
            <person name="Adam C."/>
            <person name="Daum C."/>
            <person name="Floudas D."/>
            <person name="Sun H."/>
            <person name="Yadav J.S."/>
            <person name="Pangilinan J."/>
            <person name="Larsson K.H."/>
            <person name="Matsuura K."/>
            <person name="Barry K."/>
            <person name="Labutti K."/>
            <person name="Kuo R."/>
            <person name="Ohm R.A."/>
            <person name="Bhattacharya S.S."/>
            <person name="Shirouzu T."/>
            <person name="Yoshinaga Y."/>
            <person name="Martin F.M."/>
            <person name="Grigoriev I.V."/>
            <person name="Hibbett D.S."/>
        </authorList>
    </citation>
    <scope>NUCLEOTIDE SEQUENCE [LARGE SCALE GENOMIC DNA]</scope>
    <source>
        <strain evidence="2 3">CBS 109695</strain>
    </source>
</reference>
<evidence type="ECO:0000313" key="3">
    <source>
        <dbReference type="Proteomes" id="UP000076532"/>
    </source>
</evidence>
<organism evidence="2 3">
    <name type="scientific">Athelia psychrophila</name>
    <dbReference type="NCBI Taxonomy" id="1759441"/>
    <lineage>
        <taxon>Eukaryota</taxon>
        <taxon>Fungi</taxon>
        <taxon>Dikarya</taxon>
        <taxon>Basidiomycota</taxon>
        <taxon>Agaricomycotina</taxon>
        <taxon>Agaricomycetes</taxon>
        <taxon>Agaricomycetidae</taxon>
        <taxon>Atheliales</taxon>
        <taxon>Atheliaceae</taxon>
        <taxon>Athelia</taxon>
    </lineage>
</organism>
<evidence type="ECO:0000256" key="1">
    <source>
        <dbReference type="SAM" id="MobiDB-lite"/>
    </source>
</evidence>
<proteinExistence type="predicted"/>
<evidence type="ECO:0000313" key="2">
    <source>
        <dbReference type="EMBL" id="KZP28857.1"/>
    </source>
</evidence>
<gene>
    <name evidence="2" type="ORF">FIBSPDRAFT_885332</name>
</gene>